<reference evidence="1 2" key="1">
    <citation type="submission" date="2013-12" db="EMBL/GenBank/DDBJ databases">
        <title>Annotation of the Mannheimia varigena USDA-ARS-USMARC-1296 complete genome.</title>
        <authorList>
            <person name="Harhay G.P."/>
            <person name="Clawson M.L."/>
            <person name="Murray R.W."/>
            <person name="Lubbers B.V."/>
            <person name="Heaton M.P."/>
            <person name="Chitko-Mckown C.G."/>
            <person name="Harhay D.M."/>
            <person name="Smith T.P.L."/>
        </authorList>
    </citation>
    <scope>NUCLEOTIDE SEQUENCE [LARGE SCALE GENOMIC DNA]</scope>
    <source>
        <strain evidence="1 2">USDA-ARS-USMARC-1296</strain>
    </source>
</reference>
<keyword evidence="2" id="KW-1185">Reference proteome</keyword>
<dbReference type="AlphaFoldDB" id="W0QDF0"/>
<protein>
    <submittedName>
        <fullName evidence="1">Death-on-curing protein</fullName>
    </submittedName>
</protein>
<dbReference type="HOGENOM" id="CLU_3081547_0_0_6"/>
<dbReference type="Proteomes" id="UP000066995">
    <property type="component" value="Chromosome"/>
</dbReference>
<dbReference type="EMBL" id="CP006943">
    <property type="protein sequence ID" value="AHG76297.1"/>
    <property type="molecule type" value="Genomic_DNA"/>
</dbReference>
<dbReference type="KEGG" id="mvi:X808_17770"/>
<dbReference type="STRING" id="1433287.X808_17770"/>
<gene>
    <name evidence="1" type="ORF">X808_17770</name>
</gene>
<proteinExistence type="predicted"/>
<accession>W0QDF0</accession>
<dbReference type="PATRIC" id="fig|1433287.3.peg.1773"/>
<sequence>MERQSETTELFGNSRNDGLTSAVATIENGFGDELFYLNIASRALNLLYFVTA</sequence>
<evidence type="ECO:0000313" key="1">
    <source>
        <dbReference type="EMBL" id="AHG76297.1"/>
    </source>
</evidence>
<evidence type="ECO:0000313" key="2">
    <source>
        <dbReference type="Proteomes" id="UP000066995"/>
    </source>
</evidence>
<dbReference type="eggNOG" id="COG3654">
    <property type="taxonomic scope" value="Bacteria"/>
</dbReference>
<name>W0QDF0_9PAST</name>
<organism evidence="1 2">
    <name type="scientific">Mannheimia varigena USDA-ARS-USMARC-1296</name>
    <dbReference type="NCBI Taxonomy" id="1433287"/>
    <lineage>
        <taxon>Bacteria</taxon>
        <taxon>Pseudomonadati</taxon>
        <taxon>Pseudomonadota</taxon>
        <taxon>Gammaproteobacteria</taxon>
        <taxon>Pasteurellales</taxon>
        <taxon>Pasteurellaceae</taxon>
        <taxon>Mannheimia</taxon>
    </lineage>
</organism>